<evidence type="ECO:0000313" key="9">
    <source>
        <dbReference type="Proteomes" id="UP000321764"/>
    </source>
</evidence>
<feature type="transmembrane region" description="Helical" evidence="7">
    <location>
        <begin position="282"/>
        <end position="302"/>
    </location>
</feature>
<dbReference type="NCBIfam" id="TIGR00797">
    <property type="entry name" value="matE"/>
    <property type="match status" value="1"/>
</dbReference>
<protein>
    <submittedName>
        <fullName evidence="8">MATE family efflux transporter</fullName>
    </submittedName>
</protein>
<feature type="transmembrane region" description="Helical" evidence="7">
    <location>
        <begin position="45"/>
        <end position="74"/>
    </location>
</feature>
<dbReference type="PANTHER" id="PTHR42925:SF1">
    <property type="entry name" value="VIRULENCE FACTOR MVIN"/>
    <property type="match status" value="1"/>
</dbReference>
<evidence type="ECO:0000256" key="3">
    <source>
        <dbReference type="ARBA" id="ARBA00022475"/>
    </source>
</evidence>
<dbReference type="Proteomes" id="UP000321764">
    <property type="component" value="Unassembled WGS sequence"/>
</dbReference>
<dbReference type="GO" id="GO:0042910">
    <property type="term" value="F:xenobiotic transmembrane transporter activity"/>
    <property type="evidence" value="ECO:0007669"/>
    <property type="project" value="InterPro"/>
</dbReference>
<reference evidence="8 9" key="1">
    <citation type="submission" date="2019-07" db="EMBL/GenBank/DDBJ databases">
        <title>Reinekea sp. strain SSH23 genome sequencing and assembly.</title>
        <authorList>
            <person name="Kim I."/>
        </authorList>
    </citation>
    <scope>NUCLEOTIDE SEQUENCE [LARGE SCALE GENOMIC DNA]</scope>
    <source>
        <strain evidence="8 9">SSH23</strain>
    </source>
</reference>
<feature type="transmembrane region" description="Helical" evidence="7">
    <location>
        <begin position="94"/>
        <end position="119"/>
    </location>
</feature>
<feature type="transmembrane region" description="Helical" evidence="7">
    <location>
        <begin position="193"/>
        <end position="214"/>
    </location>
</feature>
<keyword evidence="6 7" id="KW-0472">Membrane</keyword>
<dbReference type="PIRSF" id="PIRSF006603">
    <property type="entry name" value="DinF"/>
    <property type="match status" value="1"/>
</dbReference>
<feature type="transmembrane region" description="Helical" evidence="7">
    <location>
        <begin position="353"/>
        <end position="373"/>
    </location>
</feature>
<evidence type="ECO:0000256" key="5">
    <source>
        <dbReference type="ARBA" id="ARBA00022989"/>
    </source>
</evidence>
<comment type="subcellular location">
    <subcellularLocation>
        <location evidence="1">Cell inner membrane</location>
        <topology evidence="1">Multi-pass membrane protein</topology>
    </subcellularLocation>
</comment>
<gene>
    <name evidence="8" type="ORF">FME95_09855</name>
</gene>
<feature type="transmembrane region" description="Helical" evidence="7">
    <location>
        <begin position="385"/>
        <end position="405"/>
    </location>
</feature>
<feature type="transmembrane region" description="Helical" evidence="7">
    <location>
        <begin position="12"/>
        <end position="33"/>
    </location>
</feature>
<dbReference type="EMBL" id="VKAD01000001">
    <property type="protein sequence ID" value="TXR54814.1"/>
    <property type="molecule type" value="Genomic_DNA"/>
</dbReference>
<dbReference type="Pfam" id="PF01554">
    <property type="entry name" value="MatE"/>
    <property type="match status" value="2"/>
</dbReference>
<keyword evidence="4 7" id="KW-0812">Transmembrane</keyword>
<keyword evidence="2" id="KW-0813">Transport</keyword>
<dbReference type="InterPro" id="IPR048279">
    <property type="entry name" value="MdtK-like"/>
</dbReference>
<dbReference type="InterPro" id="IPR047135">
    <property type="entry name" value="YsiQ"/>
</dbReference>
<evidence type="ECO:0000256" key="2">
    <source>
        <dbReference type="ARBA" id="ARBA00022448"/>
    </source>
</evidence>
<evidence type="ECO:0000313" key="8">
    <source>
        <dbReference type="EMBL" id="TXR54814.1"/>
    </source>
</evidence>
<dbReference type="InterPro" id="IPR002528">
    <property type="entry name" value="MATE_fam"/>
</dbReference>
<keyword evidence="5 7" id="KW-1133">Transmembrane helix</keyword>
<evidence type="ECO:0000256" key="1">
    <source>
        <dbReference type="ARBA" id="ARBA00004429"/>
    </source>
</evidence>
<feature type="transmembrane region" description="Helical" evidence="7">
    <location>
        <begin position="411"/>
        <end position="435"/>
    </location>
</feature>
<feature type="transmembrane region" description="Helical" evidence="7">
    <location>
        <begin position="314"/>
        <end position="333"/>
    </location>
</feature>
<evidence type="ECO:0000256" key="7">
    <source>
        <dbReference type="SAM" id="Phobius"/>
    </source>
</evidence>
<dbReference type="OrthoDB" id="9806302at2"/>
<sequence length="453" mass="49107">MPHASNLSQRMNIRTIVWPIFIETLLRMSIMTIDVTMVAQYSQEAVAAIGLTGQFVVFMILSFLVVASGSAILIGQHLGAKQPDEAQAYSEAGILLMLIFSVMVGVLFFFASGPIVGLYNMAPVPQAYAQGYLLIVGSLSIGMALSIGFATILRAYGFSKSPMVIQLLSGLLNAVGNFIALFGPFGIPVTGVAGVAIATVASQLFSAVVSYGLIRHHKVPFAISRLFKTQRKRLKAILKLGLPNAGEGLSYNLAQVTIMFFIAQLGTAALAAATITQTLERVIFAFAMAMGNGSQILASYMVGQNRKEELQRNVNHYWISGVIISFLMTGLMYSLRTPLAGFFTNDPNTQRLIAHLLVVAFFLETGRAVNLIVINTLKGTGDVVFPVQIGIVSMWGIGVVLAYFLGLHWSLGLVGVWIAVSLDEWTRAIIVIIRWQRGSWKNKSRVSVLHSAE</sequence>
<evidence type="ECO:0000256" key="4">
    <source>
        <dbReference type="ARBA" id="ARBA00022692"/>
    </source>
</evidence>
<keyword evidence="3" id="KW-1003">Cell membrane</keyword>
<evidence type="ECO:0000256" key="6">
    <source>
        <dbReference type="ARBA" id="ARBA00023136"/>
    </source>
</evidence>
<feature type="transmembrane region" description="Helical" evidence="7">
    <location>
        <begin position="131"/>
        <end position="153"/>
    </location>
</feature>
<dbReference type="GO" id="GO:0015297">
    <property type="term" value="F:antiporter activity"/>
    <property type="evidence" value="ECO:0007669"/>
    <property type="project" value="InterPro"/>
</dbReference>
<dbReference type="GO" id="GO:0005886">
    <property type="term" value="C:plasma membrane"/>
    <property type="evidence" value="ECO:0007669"/>
    <property type="project" value="UniProtKB-SubCell"/>
</dbReference>
<proteinExistence type="predicted"/>
<dbReference type="RefSeq" id="WP_147714213.1">
    <property type="nucleotide sequence ID" value="NZ_VKAD01000001.1"/>
</dbReference>
<dbReference type="PANTHER" id="PTHR42925">
    <property type="entry name" value="MULTIDRUG AND TOXIN EFFLUX PROTEIN MATE FAMILY"/>
    <property type="match status" value="1"/>
</dbReference>
<dbReference type="CDD" id="cd13134">
    <property type="entry name" value="MATE_like_8"/>
    <property type="match status" value="1"/>
</dbReference>
<organism evidence="8 9">
    <name type="scientific">Reinekea thalattae</name>
    <dbReference type="NCBI Taxonomy" id="2593301"/>
    <lineage>
        <taxon>Bacteria</taxon>
        <taxon>Pseudomonadati</taxon>
        <taxon>Pseudomonadota</taxon>
        <taxon>Gammaproteobacteria</taxon>
        <taxon>Oceanospirillales</taxon>
        <taxon>Saccharospirillaceae</taxon>
        <taxon>Reinekea</taxon>
    </lineage>
</organism>
<feature type="transmembrane region" description="Helical" evidence="7">
    <location>
        <begin position="256"/>
        <end position="276"/>
    </location>
</feature>
<feature type="transmembrane region" description="Helical" evidence="7">
    <location>
        <begin position="165"/>
        <end position="187"/>
    </location>
</feature>
<comment type="caution">
    <text evidence="8">The sequence shown here is derived from an EMBL/GenBank/DDBJ whole genome shotgun (WGS) entry which is preliminary data.</text>
</comment>
<dbReference type="AlphaFoldDB" id="A0A5C8ZBJ2"/>
<accession>A0A5C8ZBJ2</accession>
<name>A0A5C8ZBJ2_9GAMM</name>
<keyword evidence="9" id="KW-1185">Reference proteome</keyword>